<keyword evidence="2" id="KW-1185">Reference proteome</keyword>
<accession>A0AAV4JD47</accession>
<protein>
    <submittedName>
        <fullName evidence="1">Telomere length regulation protein TEL2</fullName>
    </submittedName>
</protein>
<dbReference type="PANTHER" id="PTHR15830:SF10">
    <property type="entry name" value="TELOMERE LENGTH REGULATION PROTEIN TEL2 HOMOLOG"/>
    <property type="match status" value="1"/>
</dbReference>
<dbReference type="GO" id="GO:0051879">
    <property type="term" value="F:Hsp90 protein binding"/>
    <property type="evidence" value="ECO:0007669"/>
    <property type="project" value="TreeGrafter"/>
</dbReference>
<comment type="caution">
    <text evidence="1">The sequence shown here is derived from an EMBL/GenBank/DDBJ whole genome shotgun (WGS) entry which is preliminary data.</text>
</comment>
<sequence>MSTYSCVRQAVLVATTTVFLVVPAHVLMSDMASEITETKAWLEDVMEHDPDTECQKLSAQALMLLQGQIKKEIQSSIS</sequence>
<dbReference type="EMBL" id="BMAT01013817">
    <property type="protein sequence ID" value="GFS20748.1"/>
    <property type="molecule type" value="Genomic_DNA"/>
</dbReference>
<gene>
    <name evidence="1" type="ORF">ElyMa_006906600</name>
</gene>
<dbReference type="GO" id="GO:0051083">
    <property type="term" value="P:'de novo' cotranslational protein folding"/>
    <property type="evidence" value="ECO:0007669"/>
    <property type="project" value="TreeGrafter"/>
</dbReference>
<dbReference type="InterPro" id="IPR051970">
    <property type="entry name" value="TEL2_Regulation"/>
</dbReference>
<evidence type="ECO:0000313" key="1">
    <source>
        <dbReference type="EMBL" id="GFS20748.1"/>
    </source>
</evidence>
<dbReference type="GO" id="GO:0042162">
    <property type="term" value="F:telomeric DNA binding"/>
    <property type="evidence" value="ECO:0007669"/>
    <property type="project" value="TreeGrafter"/>
</dbReference>
<name>A0AAV4JD47_9GAST</name>
<evidence type="ECO:0000313" key="2">
    <source>
        <dbReference type="Proteomes" id="UP000762676"/>
    </source>
</evidence>
<organism evidence="1 2">
    <name type="scientific">Elysia marginata</name>
    <dbReference type="NCBI Taxonomy" id="1093978"/>
    <lineage>
        <taxon>Eukaryota</taxon>
        <taxon>Metazoa</taxon>
        <taxon>Spiralia</taxon>
        <taxon>Lophotrochozoa</taxon>
        <taxon>Mollusca</taxon>
        <taxon>Gastropoda</taxon>
        <taxon>Heterobranchia</taxon>
        <taxon>Euthyneura</taxon>
        <taxon>Panpulmonata</taxon>
        <taxon>Sacoglossa</taxon>
        <taxon>Placobranchoidea</taxon>
        <taxon>Plakobranchidae</taxon>
        <taxon>Elysia</taxon>
    </lineage>
</organism>
<dbReference type="AlphaFoldDB" id="A0AAV4JD47"/>
<dbReference type="Proteomes" id="UP000762676">
    <property type="component" value="Unassembled WGS sequence"/>
</dbReference>
<proteinExistence type="predicted"/>
<dbReference type="PANTHER" id="PTHR15830">
    <property type="entry name" value="TELOMERE LENGTH REGULATION PROTEIN TEL2 FAMILY MEMBER"/>
    <property type="match status" value="1"/>
</dbReference>
<reference evidence="1 2" key="1">
    <citation type="journal article" date="2021" name="Elife">
        <title>Chloroplast acquisition without the gene transfer in kleptoplastic sea slugs, Plakobranchus ocellatus.</title>
        <authorList>
            <person name="Maeda T."/>
            <person name="Takahashi S."/>
            <person name="Yoshida T."/>
            <person name="Shimamura S."/>
            <person name="Takaki Y."/>
            <person name="Nagai Y."/>
            <person name="Toyoda A."/>
            <person name="Suzuki Y."/>
            <person name="Arimoto A."/>
            <person name="Ishii H."/>
            <person name="Satoh N."/>
            <person name="Nishiyama T."/>
            <person name="Hasebe M."/>
            <person name="Maruyama T."/>
            <person name="Minagawa J."/>
            <person name="Obokata J."/>
            <person name="Shigenobu S."/>
        </authorList>
    </citation>
    <scope>NUCLEOTIDE SEQUENCE [LARGE SCALE GENOMIC DNA]</scope>
</reference>
<dbReference type="GO" id="GO:0005829">
    <property type="term" value="C:cytosol"/>
    <property type="evidence" value="ECO:0007669"/>
    <property type="project" value="TreeGrafter"/>
</dbReference>